<keyword evidence="1" id="KW-0813">Transport</keyword>
<evidence type="ECO:0000256" key="4">
    <source>
        <dbReference type="ARBA" id="ARBA00022982"/>
    </source>
</evidence>
<dbReference type="AlphaFoldDB" id="A0A977K8W0"/>
<evidence type="ECO:0000259" key="7">
    <source>
        <dbReference type="PROSITE" id="PS51379"/>
    </source>
</evidence>
<keyword evidence="6" id="KW-0411">Iron-sulfur</keyword>
<evidence type="ECO:0000313" key="8">
    <source>
        <dbReference type="EMBL" id="UXD21139.1"/>
    </source>
</evidence>
<dbReference type="Pfam" id="PF13183">
    <property type="entry name" value="Fer4_8"/>
    <property type="match status" value="1"/>
</dbReference>
<evidence type="ECO:0000256" key="5">
    <source>
        <dbReference type="ARBA" id="ARBA00023004"/>
    </source>
</evidence>
<gene>
    <name evidence="8" type="ORF">IPA_00505</name>
</gene>
<dbReference type="PANTHER" id="PTHR43551">
    <property type="entry name" value="FUMARATE REDUCTASE IRON-SULFUR SUBUNIT"/>
    <property type="match status" value="1"/>
</dbReference>
<dbReference type="GO" id="GO:0046872">
    <property type="term" value="F:metal ion binding"/>
    <property type="evidence" value="ECO:0007669"/>
    <property type="project" value="UniProtKB-KW"/>
</dbReference>
<evidence type="ECO:0000313" key="9">
    <source>
        <dbReference type="Proteomes" id="UP001063698"/>
    </source>
</evidence>
<dbReference type="PANTHER" id="PTHR43551:SF1">
    <property type="entry name" value="HETERODISULFIDE REDUCTASE"/>
    <property type="match status" value="1"/>
</dbReference>
<protein>
    <submittedName>
        <fullName evidence="8">Fe-S osidoreductase</fullName>
    </submittedName>
</protein>
<proteinExistence type="predicted"/>
<dbReference type="GO" id="GO:0051539">
    <property type="term" value="F:4 iron, 4 sulfur cluster binding"/>
    <property type="evidence" value="ECO:0007669"/>
    <property type="project" value="UniProtKB-KW"/>
</dbReference>
<keyword evidence="3" id="KW-0479">Metal-binding</keyword>
<dbReference type="InterPro" id="IPR009051">
    <property type="entry name" value="Helical_ferredxn"/>
</dbReference>
<dbReference type="PROSITE" id="PS51379">
    <property type="entry name" value="4FE4S_FER_2"/>
    <property type="match status" value="1"/>
</dbReference>
<feature type="domain" description="4Fe-4S ferredoxin-type" evidence="7">
    <location>
        <begin position="34"/>
        <end position="64"/>
    </location>
</feature>
<dbReference type="InterPro" id="IPR017896">
    <property type="entry name" value="4Fe4S_Fe-S-bd"/>
</dbReference>
<dbReference type="EMBL" id="CP006868">
    <property type="protein sequence ID" value="UXD21139.1"/>
    <property type="molecule type" value="Genomic_DNA"/>
</dbReference>
<dbReference type="InterPro" id="IPR004017">
    <property type="entry name" value="Cys_rich_dom"/>
</dbReference>
<evidence type="ECO:0000256" key="6">
    <source>
        <dbReference type="ARBA" id="ARBA00023014"/>
    </source>
</evidence>
<keyword evidence="9" id="KW-1185">Reference proteome</keyword>
<dbReference type="Proteomes" id="UP001063698">
    <property type="component" value="Chromosome"/>
</dbReference>
<dbReference type="InterPro" id="IPR017900">
    <property type="entry name" value="4Fe4S_Fe_S_CS"/>
</dbReference>
<keyword evidence="4" id="KW-0249">Electron transport</keyword>
<dbReference type="KEGG" id="ipc:IPA_00505"/>
<evidence type="ECO:0000256" key="1">
    <source>
        <dbReference type="ARBA" id="ARBA00022448"/>
    </source>
</evidence>
<organism evidence="8 9">
    <name type="scientific">Ignicoccus pacificus DSM 13166</name>
    <dbReference type="NCBI Taxonomy" id="940294"/>
    <lineage>
        <taxon>Archaea</taxon>
        <taxon>Thermoproteota</taxon>
        <taxon>Thermoprotei</taxon>
        <taxon>Desulfurococcales</taxon>
        <taxon>Desulfurococcaceae</taxon>
        <taxon>Ignicoccus</taxon>
    </lineage>
</organism>
<keyword evidence="5" id="KW-0408">Iron</keyword>
<dbReference type="Gene3D" id="1.10.1060.10">
    <property type="entry name" value="Alpha-helical ferredoxin"/>
    <property type="match status" value="1"/>
</dbReference>
<reference evidence="8" key="1">
    <citation type="submission" date="2013-11" db="EMBL/GenBank/DDBJ databases">
        <title>Comparative genomics of Ignicoccus.</title>
        <authorList>
            <person name="Podar M."/>
        </authorList>
    </citation>
    <scope>NUCLEOTIDE SEQUENCE</scope>
    <source>
        <strain evidence="8">DSM 13166</strain>
    </source>
</reference>
<sequence length="481" mass="54068">MEGGNNMMEQMMKMLQSGKVDLDTAIKNAMKNVDAVMMHYLENCLNCGGCAPACPFFAAGPEYSPVNKAEEVRKIYRKEMTIAGKILGRLVGAEKPKPEDMDRLMELAYACTNCGHCYYTCMVGIHSGKVVGLLKSILTSAGYVPTLLNMFEAVELHGMYKQIPGIMKIWNDALEEAQKKYGPIEFDKSFKGSTDKKPKVLFLAWISDAMMMRNGFIATIGILNKLKEAGLIDWTTWKVPEAFRAPISVVIGRSANAKKVLERVVKYIEAISPDYVLMMDGGYPYPVFRFEMYGVIKKTVGGKPKWKIVHLVEFLDDLMKEGKIGFEQADDPITWHDPCQLGRHSRVFEPPRDLLKAASSSYRDLPHNREMNFCCGGGGGIGCILREVRITMGQIVGMEIRIPPKEEEFERRVERNHLIAVRRKMEDVKKSGAKIVATACPACVETIARGVRHYGKEMGIEDVKVIHISEYLVDKLKVYTH</sequence>
<dbReference type="GO" id="GO:0016491">
    <property type="term" value="F:oxidoreductase activity"/>
    <property type="evidence" value="ECO:0007669"/>
    <property type="project" value="UniProtKB-ARBA"/>
</dbReference>
<name>A0A977K8W0_9CREN</name>
<dbReference type="PROSITE" id="PS00198">
    <property type="entry name" value="4FE4S_FER_1"/>
    <property type="match status" value="1"/>
</dbReference>
<evidence type="ECO:0000256" key="2">
    <source>
        <dbReference type="ARBA" id="ARBA00022485"/>
    </source>
</evidence>
<accession>A0A977K8W0</accession>
<dbReference type="SUPFAM" id="SSF46548">
    <property type="entry name" value="alpha-helical ferredoxin"/>
    <property type="match status" value="1"/>
</dbReference>
<dbReference type="Pfam" id="PF02754">
    <property type="entry name" value="CCG"/>
    <property type="match status" value="1"/>
</dbReference>
<keyword evidence="2" id="KW-0004">4Fe-4S</keyword>
<evidence type="ECO:0000256" key="3">
    <source>
        <dbReference type="ARBA" id="ARBA00022723"/>
    </source>
</evidence>